<dbReference type="InterPro" id="IPR029016">
    <property type="entry name" value="GAF-like_dom_sf"/>
</dbReference>
<dbReference type="Pfam" id="PF13185">
    <property type="entry name" value="GAF_2"/>
    <property type="match status" value="1"/>
</dbReference>
<keyword evidence="7 13" id="KW-0418">Kinase</keyword>
<dbReference type="CDD" id="cd16917">
    <property type="entry name" value="HATPase_UhpB-NarQ-NarX-like"/>
    <property type="match status" value="1"/>
</dbReference>
<evidence type="ECO:0000256" key="10">
    <source>
        <dbReference type="ARBA" id="ARBA00023012"/>
    </source>
</evidence>
<protein>
    <submittedName>
        <fullName evidence="13">Histidine kinase-, DNA gyrase B-, and HSP90-like ATPase</fullName>
    </submittedName>
</protein>
<feature type="compositionally biased region" description="Polar residues" evidence="11">
    <location>
        <begin position="1"/>
        <end position="11"/>
    </location>
</feature>
<evidence type="ECO:0000256" key="1">
    <source>
        <dbReference type="ARBA" id="ARBA00001946"/>
    </source>
</evidence>
<dbReference type="GO" id="GO:0070025">
    <property type="term" value="F:carbon monoxide binding"/>
    <property type="evidence" value="ECO:0007669"/>
    <property type="project" value="UniProtKB-ARBA"/>
</dbReference>
<dbReference type="SUPFAM" id="SSF55874">
    <property type="entry name" value="ATPase domain of HSP90 chaperone/DNA topoisomerase II/histidine kinase"/>
    <property type="match status" value="1"/>
</dbReference>
<feature type="domain" description="GAF" evidence="12">
    <location>
        <begin position="68"/>
        <end position="216"/>
    </location>
</feature>
<evidence type="ECO:0000256" key="11">
    <source>
        <dbReference type="SAM" id="MobiDB-lite"/>
    </source>
</evidence>
<evidence type="ECO:0000256" key="2">
    <source>
        <dbReference type="ARBA" id="ARBA00001971"/>
    </source>
</evidence>
<dbReference type="InterPro" id="IPR003018">
    <property type="entry name" value="GAF"/>
</dbReference>
<dbReference type="GO" id="GO:0046983">
    <property type="term" value="F:protein dimerization activity"/>
    <property type="evidence" value="ECO:0007669"/>
    <property type="project" value="InterPro"/>
</dbReference>
<dbReference type="GO" id="GO:0020037">
    <property type="term" value="F:heme binding"/>
    <property type="evidence" value="ECO:0007669"/>
    <property type="project" value="UniProtKB-ARBA"/>
</dbReference>
<dbReference type="SUPFAM" id="SSF55781">
    <property type="entry name" value="GAF domain-like"/>
    <property type="match status" value="2"/>
</dbReference>
<dbReference type="Gene3D" id="3.30.565.10">
    <property type="entry name" value="Histidine kinase-like ATPase, C-terminal domain"/>
    <property type="match status" value="1"/>
</dbReference>
<organism evidence="13 14">
    <name type="scientific">Actinopolyspora xinjiangensis</name>
    <dbReference type="NCBI Taxonomy" id="405564"/>
    <lineage>
        <taxon>Bacteria</taxon>
        <taxon>Bacillati</taxon>
        <taxon>Actinomycetota</taxon>
        <taxon>Actinomycetes</taxon>
        <taxon>Actinopolysporales</taxon>
        <taxon>Actinopolysporaceae</taxon>
        <taxon>Actinopolyspora</taxon>
    </lineage>
</organism>
<dbReference type="Pfam" id="PF01590">
    <property type="entry name" value="GAF"/>
    <property type="match status" value="1"/>
</dbReference>
<keyword evidence="4" id="KW-0597">Phosphoprotein</keyword>
<feature type="domain" description="GAF" evidence="12">
    <location>
        <begin position="237"/>
        <end position="386"/>
    </location>
</feature>
<evidence type="ECO:0000256" key="5">
    <source>
        <dbReference type="ARBA" id="ARBA00022679"/>
    </source>
</evidence>
<dbReference type="SMART" id="SM00065">
    <property type="entry name" value="GAF"/>
    <property type="match status" value="2"/>
</dbReference>
<comment type="cofactor">
    <cofactor evidence="1">
        <name>Mg(2+)</name>
        <dbReference type="ChEBI" id="CHEBI:18420"/>
    </cofactor>
</comment>
<dbReference type="GO" id="GO:0070483">
    <property type="term" value="P:detection of hypoxia"/>
    <property type="evidence" value="ECO:0007669"/>
    <property type="project" value="UniProtKB-ARBA"/>
</dbReference>
<evidence type="ECO:0000313" key="13">
    <source>
        <dbReference type="EMBL" id="SDP30215.1"/>
    </source>
</evidence>
<sequence length="589" mass="63479">MGDVSGSESPSGGTGDLPFTPATPNASTWSNSRDLLRRAWELIECGSGAYGGADGLLEAMLTVSREPELDTTLRRIVRAATEVVGAKYGALGVLNPDGDGLAEFVFEGIDERTRRSIGELPHGHGLLGLLIEQPEPVRVADLSRHPSSVGFPHHHPRMRSFLGVPIRLRDEVFGNLYLTEKTGGEAFTETDETIVRALAAAAGIAVENARLYERARLGQRWQEATSEIRAALLATAEPTEVLGLIADRAHEISGADYTLLALPRNSELRPEEVETLRVTVSSGSSKSGLVGREIPVATSTCGEVFRERSPRRVTNLNLSLGSDNDVLGPALILPLRSSPEAISGVLVVARQPGSAPFEPEQLPLVTGFTDQAALALRLADDQYRLRELEILGDRERIARDLHDHVIQRLFAIGLSLRSTHRLIASSEAGQRLSATTAELQQVVSDIRDTIFDLRSNAHHGSRLRTRLNKILAESTAETGLDTRVRMTGPLNAVPGELAEHAEAVTREALSNVVRHAGASRVSLTVSVTDELTVTVVDDGDGIPREVERSGLRNLEQRARQAGGNLQTTRPPEGGTRLSWSAPLVEAESG</sequence>
<dbReference type="Pfam" id="PF02518">
    <property type="entry name" value="HATPase_c"/>
    <property type="match status" value="1"/>
</dbReference>
<evidence type="ECO:0000256" key="9">
    <source>
        <dbReference type="ARBA" id="ARBA00023004"/>
    </source>
</evidence>
<keyword evidence="9" id="KW-0408">Iron</keyword>
<dbReference type="GO" id="GO:0070026">
    <property type="term" value="F:nitric oxide binding"/>
    <property type="evidence" value="ECO:0007669"/>
    <property type="project" value="UniProtKB-ARBA"/>
</dbReference>
<dbReference type="Gene3D" id="1.20.5.1930">
    <property type="match status" value="1"/>
</dbReference>
<dbReference type="InterPro" id="IPR011712">
    <property type="entry name" value="Sig_transdc_His_kin_sub3_dim/P"/>
</dbReference>
<dbReference type="PANTHER" id="PTHR24421:SF56">
    <property type="entry name" value="OXYGEN SENSOR HISTIDINE KINASE RESPONSE REGULATOR DOST"/>
    <property type="match status" value="1"/>
</dbReference>
<dbReference type="EMBL" id="FNJR01000003">
    <property type="protein sequence ID" value="SDP30215.1"/>
    <property type="molecule type" value="Genomic_DNA"/>
</dbReference>
<feature type="region of interest" description="Disordered" evidence="11">
    <location>
        <begin position="1"/>
        <end position="28"/>
    </location>
</feature>
<keyword evidence="10" id="KW-0902">Two-component regulatory system</keyword>
<keyword evidence="14" id="KW-1185">Reference proteome</keyword>
<keyword evidence="8" id="KW-0460">Magnesium</keyword>
<feature type="region of interest" description="Disordered" evidence="11">
    <location>
        <begin position="560"/>
        <end position="589"/>
    </location>
</feature>
<dbReference type="Pfam" id="PF07730">
    <property type="entry name" value="HisKA_3"/>
    <property type="match status" value="1"/>
</dbReference>
<dbReference type="AlphaFoldDB" id="A0A1H0RL72"/>
<evidence type="ECO:0000256" key="7">
    <source>
        <dbReference type="ARBA" id="ARBA00022777"/>
    </source>
</evidence>
<comment type="cofactor">
    <cofactor evidence="2">
        <name>heme</name>
        <dbReference type="ChEBI" id="CHEBI:30413"/>
    </cofactor>
</comment>
<dbReference type="GO" id="GO:0019826">
    <property type="term" value="F:oxygen sensor activity"/>
    <property type="evidence" value="ECO:0007669"/>
    <property type="project" value="UniProtKB-ARBA"/>
</dbReference>
<dbReference type="Proteomes" id="UP000199497">
    <property type="component" value="Unassembled WGS sequence"/>
</dbReference>
<proteinExistence type="predicted"/>
<dbReference type="FunFam" id="3.30.450.40:FF:000052">
    <property type="entry name" value="Oxygen sensor histidine kinase response regulator DevS/DosS"/>
    <property type="match status" value="1"/>
</dbReference>
<evidence type="ECO:0000256" key="4">
    <source>
        <dbReference type="ARBA" id="ARBA00022553"/>
    </source>
</evidence>
<dbReference type="GO" id="GO:0016020">
    <property type="term" value="C:membrane"/>
    <property type="evidence" value="ECO:0007669"/>
    <property type="project" value="InterPro"/>
</dbReference>
<dbReference type="Gene3D" id="3.30.450.40">
    <property type="match status" value="2"/>
</dbReference>
<reference evidence="14" key="1">
    <citation type="submission" date="2016-10" db="EMBL/GenBank/DDBJ databases">
        <authorList>
            <person name="Varghese N."/>
            <person name="Submissions S."/>
        </authorList>
    </citation>
    <scope>NUCLEOTIDE SEQUENCE [LARGE SCALE GENOMIC DNA]</scope>
    <source>
        <strain evidence="14">DSM 46732</strain>
    </source>
</reference>
<keyword evidence="5" id="KW-0808">Transferase</keyword>
<evidence type="ECO:0000256" key="3">
    <source>
        <dbReference type="ARBA" id="ARBA00022490"/>
    </source>
</evidence>
<keyword evidence="3" id="KW-0963">Cytoplasm</keyword>
<accession>A0A1H0RL72</accession>
<dbReference type="GO" id="GO:0005524">
    <property type="term" value="F:ATP binding"/>
    <property type="evidence" value="ECO:0007669"/>
    <property type="project" value="UniProtKB-ARBA"/>
</dbReference>
<evidence type="ECO:0000256" key="8">
    <source>
        <dbReference type="ARBA" id="ARBA00022842"/>
    </source>
</evidence>
<dbReference type="GO" id="GO:0000155">
    <property type="term" value="F:phosphorelay sensor kinase activity"/>
    <property type="evidence" value="ECO:0007669"/>
    <property type="project" value="InterPro"/>
</dbReference>
<dbReference type="GO" id="GO:0019825">
    <property type="term" value="F:oxygen binding"/>
    <property type="evidence" value="ECO:0007669"/>
    <property type="project" value="UniProtKB-ARBA"/>
</dbReference>
<dbReference type="PANTHER" id="PTHR24421">
    <property type="entry name" value="NITRATE/NITRITE SENSOR PROTEIN NARX-RELATED"/>
    <property type="match status" value="1"/>
</dbReference>
<evidence type="ECO:0000313" key="14">
    <source>
        <dbReference type="Proteomes" id="UP000199497"/>
    </source>
</evidence>
<name>A0A1H0RL72_9ACTN</name>
<dbReference type="InterPro" id="IPR003594">
    <property type="entry name" value="HATPase_dom"/>
</dbReference>
<gene>
    <name evidence="13" type="ORF">SAMN04487905_103124</name>
</gene>
<dbReference type="STRING" id="405564.SAMN04487905_103124"/>
<keyword evidence="6" id="KW-0479">Metal-binding</keyword>
<dbReference type="InterPro" id="IPR050482">
    <property type="entry name" value="Sensor_HK_TwoCompSys"/>
</dbReference>
<evidence type="ECO:0000259" key="12">
    <source>
        <dbReference type="SMART" id="SM00065"/>
    </source>
</evidence>
<evidence type="ECO:0000256" key="6">
    <source>
        <dbReference type="ARBA" id="ARBA00022723"/>
    </source>
</evidence>
<dbReference type="InterPro" id="IPR036890">
    <property type="entry name" value="HATPase_C_sf"/>
</dbReference>
<dbReference type="GO" id="GO:0000287">
    <property type="term" value="F:magnesium ion binding"/>
    <property type="evidence" value="ECO:0007669"/>
    <property type="project" value="UniProtKB-ARBA"/>
</dbReference>